<gene>
    <name evidence="6" type="ORF">DNTS_009130</name>
</gene>
<comment type="caution">
    <text evidence="6">The sequence shown here is derived from an EMBL/GenBank/DDBJ whole genome shotgun (WGS) entry which is preliminary data.</text>
</comment>
<protein>
    <recommendedName>
        <fullName evidence="8">Interleukin-1 receptor-associated kinase 1-binding protein 1</fullName>
    </recommendedName>
</protein>
<dbReference type="Pfam" id="PF04402">
    <property type="entry name" value="SIMPL"/>
    <property type="match status" value="1"/>
</dbReference>
<evidence type="ECO:0000256" key="3">
    <source>
        <dbReference type="ARBA" id="ARBA00005509"/>
    </source>
</evidence>
<keyword evidence="4" id="KW-0963">Cytoplasm</keyword>
<accession>A0A553QAS7</accession>
<organism evidence="6 7">
    <name type="scientific">Danionella cerebrum</name>
    <dbReference type="NCBI Taxonomy" id="2873325"/>
    <lineage>
        <taxon>Eukaryota</taxon>
        <taxon>Metazoa</taxon>
        <taxon>Chordata</taxon>
        <taxon>Craniata</taxon>
        <taxon>Vertebrata</taxon>
        <taxon>Euteleostomi</taxon>
        <taxon>Actinopterygii</taxon>
        <taxon>Neopterygii</taxon>
        <taxon>Teleostei</taxon>
        <taxon>Ostariophysi</taxon>
        <taxon>Cypriniformes</taxon>
        <taxon>Danionidae</taxon>
        <taxon>Danioninae</taxon>
        <taxon>Danionella</taxon>
    </lineage>
</organism>
<evidence type="ECO:0000256" key="2">
    <source>
        <dbReference type="ARBA" id="ARBA00004496"/>
    </source>
</evidence>
<dbReference type="GO" id="GO:0005737">
    <property type="term" value="C:cytoplasm"/>
    <property type="evidence" value="ECO:0007669"/>
    <property type="project" value="UniProtKB-SubCell"/>
</dbReference>
<dbReference type="EMBL" id="SRMA01026163">
    <property type="protein sequence ID" value="TRY87030.1"/>
    <property type="molecule type" value="Genomic_DNA"/>
</dbReference>
<name>A0A553QAS7_9TELE</name>
<dbReference type="InterPro" id="IPR030312">
    <property type="entry name" value="IRAK1BP1"/>
</dbReference>
<dbReference type="OrthoDB" id="6365554at2759"/>
<dbReference type="AlphaFoldDB" id="A0A553QAS7"/>
<sequence length="249" mass="27785">MALSPTRGFIAVSPSAGDVYREETDTVLNRGLKQARGAPLGCVRVIEVTGCAELSCPPDRASVTISVHSSKESVNDATNSVTRRLEYILQTARQHDVKDGNLTSSKYLRRDGDLFHMHAEVVVVFLDFEKMQQARSVLIEKLDKSVCVGDPYYSHSGESLSLLRRRVCLEAVDNARLKASEACCILGQALGRPLLVREEESREWTSGQKEALGSRLSIQWKTSAVLFFASSRMFVTFELRPKDSNRRKF</sequence>
<dbReference type="GO" id="GO:0043123">
    <property type="term" value="P:positive regulation of canonical NF-kappaB signal transduction"/>
    <property type="evidence" value="ECO:0007669"/>
    <property type="project" value="InterPro"/>
</dbReference>
<evidence type="ECO:0000256" key="4">
    <source>
        <dbReference type="ARBA" id="ARBA00022490"/>
    </source>
</evidence>
<dbReference type="InterPro" id="IPR007497">
    <property type="entry name" value="SIMPL/DUF541"/>
</dbReference>
<reference evidence="6 7" key="1">
    <citation type="journal article" date="2019" name="Sci. Data">
        <title>Hybrid genome assembly and annotation of Danionella translucida.</title>
        <authorList>
            <person name="Kadobianskyi M."/>
            <person name="Schulze L."/>
            <person name="Schuelke M."/>
            <person name="Judkewitz B."/>
        </authorList>
    </citation>
    <scope>NUCLEOTIDE SEQUENCE [LARGE SCALE GENOMIC DNA]</scope>
    <source>
        <strain evidence="6 7">Bolton</strain>
    </source>
</reference>
<dbReference type="GO" id="GO:0005634">
    <property type="term" value="C:nucleus"/>
    <property type="evidence" value="ECO:0007669"/>
    <property type="project" value="UniProtKB-SubCell"/>
</dbReference>
<dbReference type="Gene3D" id="3.30.70.2970">
    <property type="entry name" value="Protein of unknown function (DUF541), domain 2"/>
    <property type="match status" value="1"/>
</dbReference>
<dbReference type="GO" id="GO:0006955">
    <property type="term" value="P:immune response"/>
    <property type="evidence" value="ECO:0007669"/>
    <property type="project" value="InterPro"/>
</dbReference>
<comment type="similarity">
    <text evidence="3">Belongs to the IRAK1BP1 family.</text>
</comment>
<dbReference type="Proteomes" id="UP000316079">
    <property type="component" value="Unassembled WGS sequence"/>
</dbReference>
<dbReference type="PANTHER" id="PTHR18842:SF2">
    <property type="entry name" value="INTERLEUKIN-1 RECEPTOR-ASSOCIATED KINASE 1-BINDING PROTEIN 1"/>
    <property type="match status" value="1"/>
</dbReference>
<comment type="subcellular location">
    <subcellularLocation>
        <location evidence="2">Cytoplasm</location>
    </subcellularLocation>
    <subcellularLocation>
        <location evidence="1">Nucleus</location>
    </subcellularLocation>
</comment>
<evidence type="ECO:0000256" key="5">
    <source>
        <dbReference type="ARBA" id="ARBA00023242"/>
    </source>
</evidence>
<keyword evidence="7" id="KW-1185">Reference proteome</keyword>
<dbReference type="PANTHER" id="PTHR18842">
    <property type="entry name" value="INTERLEUKIN-1 RECEPTOR-ASSOCIATED KINASE 1-BINDING PROTEIN 1"/>
    <property type="match status" value="1"/>
</dbReference>
<evidence type="ECO:0000313" key="7">
    <source>
        <dbReference type="Proteomes" id="UP000316079"/>
    </source>
</evidence>
<keyword evidence="5" id="KW-0539">Nucleus</keyword>
<evidence type="ECO:0000313" key="6">
    <source>
        <dbReference type="EMBL" id="TRY87030.1"/>
    </source>
</evidence>
<dbReference type="STRING" id="623744.A0A553QAS7"/>
<dbReference type="Gene3D" id="3.30.110.170">
    <property type="entry name" value="Protein of unknown function (DUF541), domain 1"/>
    <property type="match status" value="1"/>
</dbReference>
<proteinExistence type="inferred from homology"/>
<evidence type="ECO:0008006" key="8">
    <source>
        <dbReference type="Google" id="ProtNLM"/>
    </source>
</evidence>
<evidence type="ECO:0000256" key="1">
    <source>
        <dbReference type="ARBA" id="ARBA00004123"/>
    </source>
</evidence>